<proteinExistence type="predicted"/>
<feature type="chain" id="PRO_5047289848" description="ubiquitinyl hydrolase 1" evidence="8">
    <location>
        <begin position="19"/>
        <end position="1494"/>
    </location>
</feature>
<feature type="compositionally biased region" description="Basic and acidic residues" evidence="7">
    <location>
        <begin position="1218"/>
        <end position="1231"/>
    </location>
</feature>
<evidence type="ECO:0000313" key="11">
    <source>
        <dbReference type="EMBL" id="KAK7414001.1"/>
    </source>
</evidence>
<feature type="domain" description="DUF3645" evidence="10">
    <location>
        <begin position="732"/>
        <end position="762"/>
    </location>
</feature>
<keyword evidence="3" id="KW-0645">Protease</keyword>
<name>A0ABR1H039_9HYPO</name>
<organism evidence="11 12">
    <name type="scientific">Neonectria punicea</name>
    <dbReference type="NCBI Taxonomy" id="979145"/>
    <lineage>
        <taxon>Eukaryota</taxon>
        <taxon>Fungi</taxon>
        <taxon>Dikarya</taxon>
        <taxon>Ascomycota</taxon>
        <taxon>Pezizomycotina</taxon>
        <taxon>Sordariomycetes</taxon>
        <taxon>Hypocreomycetidae</taxon>
        <taxon>Hypocreales</taxon>
        <taxon>Nectriaceae</taxon>
        <taxon>Neonectria</taxon>
    </lineage>
</organism>
<evidence type="ECO:0000256" key="8">
    <source>
        <dbReference type="SAM" id="SignalP"/>
    </source>
</evidence>
<dbReference type="PANTHER" id="PTHR13367:SF34">
    <property type="match status" value="1"/>
</dbReference>
<dbReference type="InterPro" id="IPR022105">
    <property type="entry name" value="DUF3645"/>
</dbReference>
<dbReference type="PANTHER" id="PTHR13367">
    <property type="entry name" value="UBIQUITIN THIOESTERASE"/>
    <property type="match status" value="1"/>
</dbReference>
<protein>
    <recommendedName>
        <fullName evidence="2">ubiquitinyl hydrolase 1</fullName>
        <ecNumber evidence="2">3.4.19.12</ecNumber>
    </recommendedName>
</protein>
<keyword evidence="8" id="KW-0732">Signal</keyword>
<dbReference type="EMBL" id="JAZAVJ010000113">
    <property type="protein sequence ID" value="KAK7414001.1"/>
    <property type="molecule type" value="Genomic_DNA"/>
</dbReference>
<feature type="region of interest" description="Disordered" evidence="7">
    <location>
        <begin position="1212"/>
        <end position="1238"/>
    </location>
</feature>
<dbReference type="EC" id="3.4.19.12" evidence="2"/>
<keyword evidence="6" id="KW-0788">Thiol protease</keyword>
<accession>A0ABR1H039</accession>
<dbReference type="Proteomes" id="UP001498476">
    <property type="component" value="Unassembled WGS sequence"/>
</dbReference>
<evidence type="ECO:0000256" key="4">
    <source>
        <dbReference type="ARBA" id="ARBA00022786"/>
    </source>
</evidence>
<dbReference type="Pfam" id="PF12340">
    <property type="entry name" value="DUF3638"/>
    <property type="match status" value="1"/>
</dbReference>
<gene>
    <name evidence="11" type="ORF">QQX98_007112</name>
</gene>
<dbReference type="InterPro" id="IPR022099">
    <property type="entry name" value="DUF3638"/>
</dbReference>
<comment type="catalytic activity">
    <reaction evidence="1">
        <text>Thiol-dependent hydrolysis of ester, thioester, amide, peptide and isopeptide bonds formed by the C-terminal Gly of ubiquitin (a 76-residue protein attached to proteins as an intracellular targeting signal).</text>
        <dbReference type="EC" id="3.4.19.12"/>
    </reaction>
</comment>
<evidence type="ECO:0000256" key="6">
    <source>
        <dbReference type="ARBA" id="ARBA00022807"/>
    </source>
</evidence>
<reference evidence="11 12" key="1">
    <citation type="journal article" date="2025" name="Microbiol. Resour. Announc.">
        <title>Draft genome sequences for Neonectria magnoliae and Neonectria punicea, canker pathogens of Liriodendron tulipifera and Acer saccharum in West Virginia.</title>
        <authorList>
            <person name="Petronek H.M."/>
            <person name="Kasson M.T."/>
            <person name="Metheny A.M."/>
            <person name="Stauder C.M."/>
            <person name="Lovett B."/>
            <person name="Lynch S.C."/>
            <person name="Garnas J.R."/>
            <person name="Kasson L.R."/>
            <person name="Stajich J.E."/>
        </authorList>
    </citation>
    <scope>NUCLEOTIDE SEQUENCE [LARGE SCALE GENOMIC DNA]</scope>
    <source>
        <strain evidence="11 12">NRRL 64653</strain>
    </source>
</reference>
<feature type="signal peptide" evidence="8">
    <location>
        <begin position="1"/>
        <end position="18"/>
    </location>
</feature>
<sequence length="1494" mass="169680">MWLNKFQLMIWLATVSYATENDPDITQILLALSFSPELCEVTLPTGTSFNLSQGYNIFSMDLNRLVSNAATEIHMCPEVALPPLPYESAKDTKERRLREHRRNEAEAINSFCGQLRDQWPCANLHQPSGQQIDTYINGNTAMRAIRPKWEIRHQNLLFKKYLEKFAGALNQIPSVGCSLLSLSTPAKLMPPRRSFGYVDIGRRFRNSSCSEASVLASEMSEDLIRATLMHENSIELDGVLDLLDSRVKFNFERGYLMELRSSLSTLQNQASTILSRVADLDASLLRYLEQCMINAESTYHLLSQAVCGQSTASSDAPVVIKEIAFLAKYWPRISPIFFLQQLTKSRWNYLPDVWKKRIVTYGRAITALQQAKRLVLFQHNEVDLLKELENLGPKEWDPYEYPEWLLFECESGILIREVQQQIARQMMDPPNGQNAVMQLNMGEGKSSVINGSQLVRVIVAKPQAKQMFHFLVSKLSGLLDRPVYQLPFSRAIRMDAQKASHIHQMITRCKEEGGVMMVQPEHLLSFQLMGLECQIDRDIEVASALLKTQCLFEENSRDVVDESDENFSVKFELIYTLGQQRAIEHSPERWVVIQEVLDLVAKFAPEVKRKFSQSVDIDHRYSAGFPRIRILRPDAESLLLRLVASHICDRGITGLPLARQPSSTRAAFLRYITASELSSEEIKAVENSNLWNESTTYHILLLRGLVAERILGFAFGQKRWRVNYGIDVNREKKTRLVVPFRAKDNPTPRSEFSHPDAVIVLTCLSYYYGGLEDEHLFNALGLIMRSDNAEPEYQAWVTTAPTLPLAFKQLSGINLRDRVQCTSEVFQHLRFSKGAIDYFLSHMVFVKELKEFPHKLTASGWDLGKVKQNPTTGFSGTNDSRYVLPLDVKQLDLPKQKHTNALVLEYLLRPENSIALMPPRGDGAVSDCDALLEMVIEMDSNTRVILDVGAQVIDLNNQEFANAWLKLYEGNDKTQAVVFFSDGDELMVLDRSGKVEELQTSPFSKQLDQCLIFLDEGHTRGTDLKLPESYRAAVTLGANLTKDRLVQGKKPKMHCSRMIANVSACMRMRKLGKGQSVVFCIPKEIEAKMLMQRAPCTTSQPITVTDVICWTISETWTDLRRTLPLWVVQGLRFYRQDDIWKEKPSQTDNKGSVRWARQFLEDEAQTLDHRYRPHATRQHVFKMLEAVEPGIGAQFQDRCDQFGITKFGTASLQEEQERELSPEVETERQVEKPPNAKPAIHSIHPGLRYFIKHGQIQSGAKGFTPAFMALSNATAAKHLDVKEFATHLWVTNDFATSIQAKYQNSDCSDLFQRPVQWVLTSTAEDNLVTKLVIVSPYEANELIPAIEASAHVTLHLYSPRINLGYRSLDHLALYTVPHRPIKPILSREQIVHLNLFAGQLYLSSFQEYTDLCDELGLAWTVPEDDATILEGDGFIPPSLKAGKVVNKSRFTKSPVKFIKVLMVRIRQNGEVIKKTHMGKILDGVLLTEEDLVEG</sequence>
<evidence type="ECO:0000256" key="1">
    <source>
        <dbReference type="ARBA" id="ARBA00000707"/>
    </source>
</evidence>
<keyword evidence="4" id="KW-0833">Ubl conjugation pathway</keyword>
<evidence type="ECO:0000256" key="5">
    <source>
        <dbReference type="ARBA" id="ARBA00022801"/>
    </source>
</evidence>
<feature type="domain" description="DUF3638" evidence="9">
    <location>
        <begin position="394"/>
        <end position="607"/>
    </location>
</feature>
<evidence type="ECO:0000256" key="3">
    <source>
        <dbReference type="ARBA" id="ARBA00022670"/>
    </source>
</evidence>
<keyword evidence="5" id="KW-0378">Hydrolase</keyword>
<evidence type="ECO:0000259" key="10">
    <source>
        <dbReference type="Pfam" id="PF12359"/>
    </source>
</evidence>
<evidence type="ECO:0000259" key="9">
    <source>
        <dbReference type="Pfam" id="PF12340"/>
    </source>
</evidence>
<comment type="caution">
    <text evidence="11">The sequence shown here is derived from an EMBL/GenBank/DDBJ whole genome shotgun (WGS) entry which is preliminary data.</text>
</comment>
<evidence type="ECO:0000256" key="7">
    <source>
        <dbReference type="SAM" id="MobiDB-lite"/>
    </source>
</evidence>
<dbReference type="Pfam" id="PF12359">
    <property type="entry name" value="DUF3645"/>
    <property type="match status" value="1"/>
</dbReference>
<keyword evidence="12" id="KW-1185">Reference proteome</keyword>
<evidence type="ECO:0000256" key="2">
    <source>
        <dbReference type="ARBA" id="ARBA00012759"/>
    </source>
</evidence>
<dbReference type="InterPro" id="IPR051346">
    <property type="entry name" value="OTU_Deubiquitinase"/>
</dbReference>
<evidence type="ECO:0000313" key="12">
    <source>
        <dbReference type="Proteomes" id="UP001498476"/>
    </source>
</evidence>